<feature type="repeat" description="TPR" evidence="1">
    <location>
        <begin position="385"/>
        <end position="418"/>
    </location>
</feature>
<protein>
    <submittedName>
        <fullName evidence="4">Tetratricopeptide repeat protein</fullName>
    </submittedName>
</protein>
<feature type="coiled-coil region" evidence="2">
    <location>
        <begin position="681"/>
        <end position="708"/>
    </location>
</feature>
<evidence type="ECO:0000313" key="5">
    <source>
        <dbReference type="Proteomes" id="UP000326678"/>
    </source>
</evidence>
<dbReference type="Pfam" id="PF13424">
    <property type="entry name" value="TPR_12"/>
    <property type="match status" value="6"/>
</dbReference>
<dbReference type="PROSITE" id="PS50293">
    <property type="entry name" value="TPR_REGION"/>
    <property type="match status" value="12"/>
</dbReference>
<feature type="repeat" description="TPR" evidence="1">
    <location>
        <begin position="105"/>
        <end position="138"/>
    </location>
</feature>
<feature type="repeat" description="TPR" evidence="1">
    <location>
        <begin position="225"/>
        <end position="258"/>
    </location>
</feature>
<dbReference type="InterPro" id="IPR011990">
    <property type="entry name" value="TPR-like_helical_dom_sf"/>
</dbReference>
<dbReference type="AlphaFoldDB" id="A0A5P8VYS3"/>
<feature type="repeat" description="TPR" evidence="1">
    <location>
        <begin position="145"/>
        <end position="178"/>
    </location>
</feature>
<dbReference type="EMBL" id="CP045226">
    <property type="protein sequence ID" value="QFS45537.1"/>
    <property type="molecule type" value="Genomic_DNA"/>
</dbReference>
<feature type="repeat" description="TPR" evidence="1">
    <location>
        <begin position="185"/>
        <end position="218"/>
    </location>
</feature>
<feature type="domain" description="CHAT" evidence="3">
    <location>
        <begin position="921"/>
        <end position="1262"/>
    </location>
</feature>
<accession>A0A5P8VYS3</accession>
<dbReference type="Pfam" id="PF12770">
    <property type="entry name" value="CHAT"/>
    <property type="match status" value="1"/>
</dbReference>
<feature type="repeat" description="TPR" evidence="1">
    <location>
        <begin position="465"/>
        <end position="498"/>
    </location>
</feature>
<feature type="repeat" description="TPR" evidence="1">
    <location>
        <begin position="625"/>
        <end position="658"/>
    </location>
</feature>
<sequence>MGSAKSQWVFWCLLPRFTRYSLTLLLSAVMLADAVGATPRNRGLQIAQQPETTQQDATRAAAERFTQEGMQLYQQGTGESLRQANGKWQEALKLWQQVDDKGWEANILLGIGKVYSDLGENQEALKYYNQALPIFRAVKDRGGEATTLNNIGSVYDDLGEKQEALKYYNQALPIRRAVEDKGGEATTLNNIGSVYSDLGEKQEALKYYNQALPIYRAVKDRGGEASTLNNIGKVYDDLGEKQEALKYYNQALPILRAVDDRRREATTLNNIGKVYSDLGEKQEALKYYNQALPILRAVEDRREEANTLNNIGSVYSDLGEKQEALKYYNQALPIRRAVEDKGGEAITLNNIGSVYSDLGEKQEALKYYNQALPILRAVENRRGEANTLNNIGSVYSDLGEKQEALKYYNQALPIRRAVDDRGGEATTLNNIGLVYSDLGEKQEALKYYNQALPIYRAVVDRRGEANTLNNIGRVYDDLGEKQEAFKYYNQALPIRRAVEDRGGEANTLNNIGTVYDSLGEKQEALKYYNQALPIYRAVMDRGGEATILNNIGLVYSDLGEKQEALKYYNQALPIYRAVVDRGGEANTLNNIGSVYNSLGEKQEALKYYNQALPIRRAVEDRGGEATTLNNIGRVYDDLGEKQEALKYYNQALPILRAVGDRGVEATTLSNMAFLERSRSNLQQAQTHIQAAIEIVEDLRTKIDSQELRTSYFATVQGYYQLYIDLLMQLHKKDPSKGYDALALHISERSRARGLVELLTQANVDIRKDIDPKLLAQERRLTLLLDARDKQLSELLSKKESPAQLVATTKQQIQDLLKQQQDLKANIRANNFEYAALKYPQPLTLPQIQQQLDQDSLLLQYSLGKERSYLWVVTPNSFNSYELANSEKINKAAINLNQLLKRPLIAGASPEEQAQAVTDTTKAAQELSQLIVAPVAGQLGQKRLVIVPDGILHQIPFAVLSDLTPQPPQGKGEQDQLKLPSPLPKGVGGEVNYQPLLVNHEIVNLPSVTSLATQRQQLKGRKMAPKTIAVLADPVFSANDKRVTEKATKTSSSSDIELERFALQRSLKNINRSGLDRLPGTRQEAEVVLKMVSPSESFQAFDFDANYNFATSKQLNQYRLLLFATHGIFDDINPELSGIVTSLVDKQGKAQKGFLRLNDIFNLDLPAELIVLSACESGVGQEVKGEGLVGLTRGLMYAGSPRVIVSLWKVNDQATSLLMQELYKQILQQDKSPAVALREAQLKLWQQKDWQNPRYWAAFSLQGEWRNNY</sequence>
<dbReference type="KEGG" id="nsh:GXM_03014"/>
<dbReference type="SMART" id="SM00028">
    <property type="entry name" value="TPR"/>
    <property type="match status" value="15"/>
</dbReference>
<dbReference type="PANTHER" id="PTHR10098:SF108">
    <property type="entry name" value="TETRATRICOPEPTIDE REPEAT PROTEIN 28"/>
    <property type="match status" value="1"/>
</dbReference>
<feature type="repeat" description="TPR" evidence="1">
    <location>
        <begin position="305"/>
        <end position="338"/>
    </location>
</feature>
<evidence type="ECO:0000256" key="1">
    <source>
        <dbReference type="PROSITE-ProRule" id="PRU00339"/>
    </source>
</evidence>
<name>A0A5P8VYS3_9NOSO</name>
<evidence type="ECO:0000259" key="3">
    <source>
        <dbReference type="Pfam" id="PF12770"/>
    </source>
</evidence>
<keyword evidence="5" id="KW-1185">Reference proteome</keyword>
<proteinExistence type="predicted"/>
<feature type="repeat" description="TPR" evidence="1">
    <location>
        <begin position="505"/>
        <end position="538"/>
    </location>
</feature>
<dbReference type="InterPro" id="IPR024983">
    <property type="entry name" value="CHAT_dom"/>
</dbReference>
<feature type="repeat" description="TPR" evidence="1">
    <location>
        <begin position="425"/>
        <end position="458"/>
    </location>
</feature>
<feature type="repeat" description="TPR" evidence="1">
    <location>
        <begin position="265"/>
        <end position="298"/>
    </location>
</feature>
<evidence type="ECO:0000256" key="2">
    <source>
        <dbReference type="SAM" id="Coils"/>
    </source>
</evidence>
<dbReference type="Proteomes" id="UP000326678">
    <property type="component" value="Chromosome Gxm1"/>
</dbReference>
<evidence type="ECO:0000313" key="4">
    <source>
        <dbReference type="EMBL" id="QFS45537.1"/>
    </source>
</evidence>
<gene>
    <name evidence="4" type="ORF">GXM_03014</name>
</gene>
<dbReference type="Gene3D" id="1.25.40.10">
    <property type="entry name" value="Tetratricopeptide repeat domain"/>
    <property type="match status" value="4"/>
</dbReference>
<keyword evidence="2" id="KW-0175">Coiled coil</keyword>
<dbReference type="Pfam" id="PF13374">
    <property type="entry name" value="TPR_10"/>
    <property type="match status" value="2"/>
</dbReference>
<reference evidence="4 5" key="1">
    <citation type="submission" date="2019-10" db="EMBL/GenBank/DDBJ databases">
        <title>Genomic and transcriptomic insights into the perfect genentic adaptation of a filamentous nitrogen-fixing cyanobacterium to rice fields.</title>
        <authorList>
            <person name="Chen Z."/>
        </authorList>
    </citation>
    <scope>NUCLEOTIDE SEQUENCE [LARGE SCALE GENOMIC DNA]</scope>
    <source>
        <strain evidence="4">CCNUC1</strain>
    </source>
</reference>
<organism evidence="4 5">
    <name type="scientific">Nostoc sphaeroides CCNUC1</name>
    <dbReference type="NCBI Taxonomy" id="2653204"/>
    <lineage>
        <taxon>Bacteria</taxon>
        <taxon>Bacillati</taxon>
        <taxon>Cyanobacteriota</taxon>
        <taxon>Cyanophyceae</taxon>
        <taxon>Nostocales</taxon>
        <taxon>Nostocaceae</taxon>
        <taxon>Nostoc</taxon>
    </lineage>
</organism>
<keyword evidence="1" id="KW-0802">TPR repeat</keyword>
<feature type="repeat" description="TPR" evidence="1">
    <location>
        <begin position="585"/>
        <end position="618"/>
    </location>
</feature>
<dbReference type="InterPro" id="IPR019734">
    <property type="entry name" value="TPR_rpt"/>
</dbReference>
<feature type="repeat" description="TPR" evidence="1">
    <location>
        <begin position="345"/>
        <end position="378"/>
    </location>
</feature>
<dbReference type="SUPFAM" id="SSF48452">
    <property type="entry name" value="TPR-like"/>
    <property type="match status" value="4"/>
</dbReference>
<dbReference type="PROSITE" id="PS50005">
    <property type="entry name" value="TPR"/>
    <property type="match status" value="14"/>
</dbReference>
<feature type="repeat" description="TPR" evidence="1">
    <location>
        <begin position="545"/>
        <end position="578"/>
    </location>
</feature>
<dbReference type="PANTHER" id="PTHR10098">
    <property type="entry name" value="RAPSYN-RELATED"/>
    <property type="match status" value="1"/>
</dbReference>